<dbReference type="InterPro" id="IPR011066">
    <property type="entry name" value="MscS_channel_C_sf"/>
</dbReference>
<reference evidence="11 12" key="1">
    <citation type="submission" date="2024-03" db="EMBL/GenBank/DDBJ databases">
        <title>Human intestinal bacterial collection.</title>
        <authorList>
            <person name="Pauvert C."/>
            <person name="Hitch T.C.A."/>
            <person name="Clavel T."/>
        </authorList>
    </citation>
    <scope>NUCLEOTIDE SEQUENCE [LARGE SCALE GENOMIC DNA]</scope>
    <source>
        <strain evidence="11 12">CLA-AA-H255</strain>
    </source>
</reference>
<proteinExistence type="inferred from homology"/>
<feature type="domain" description="Mechanosensitive ion channel MscS C-terminal" evidence="9">
    <location>
        <begin position="179"/>
        <end position="259"/>
    </location>
</feature>
<keyword evidence="3" id="KW-1003">Cell membrane</keyword>
<keyword evidence="5 7" id="KW-1133">Transmembrane helix</keyword>
<dbReference type="Pfam" id="PF00924">
    <property type="entry name" value="MS_channel_2nd"/>
    <property type="match status" value="1"/>
</dbReference>
<evidence type="ECO:0000259" key="8">
    <source>
        <dbReference type="Pfam" id="PF00924"/>
    </source>
</evidence>
<dbReference type="Pfam" id="PF21082">
    <property type="entry name" value="MS_channel_3rd"/>
    <property type="match status" value="1"/>
</dbReference>
<accession>A0ABV1BRD5</accession>
<dbReference type="Gene3D" id="3.30.70.100">
    <property type="match status" value="1"/>
</dbReference>
<comment type="similarity">
    <text evidence="2">Belongs to the MscS (TC 1.A.23) family.</text>
</comment>
<evidence type="ECO:0000313" key="11">
    <source>
        <dbReference type="EMBL" id="MEQ2378327.1"/>
    </source>
</evidence>
<comment type="caution">
    <text evidence="11">The sequence shown here is derived from an EMBL/GenBank/DDBJ whole genome shotgun (WGS) entry which is preliminary data.</text>
</comment>
<dbReference type="EMBL" id="JBBMER010000001">
    <property type="protein sequence ID" value="MEQ2378327.1"/>
    <property type="molecule type" value="Genomic_DNA"/>
</dbReference>
<name>A0ABV1BRD5_9FIRM</name>
<evidence type="ECO:0000256" key="6">
    <source>
        <dbReference type="ARBA" id="ARBA00023136"/>
    </source>
</evidence>
<dbReference type="InterPro" id="IPR006686">
    <property type="entry name" value="MscS_channel_CS"/>
</dbReference>
<dbReference type="SUPFAM" id="SSF82861">
    <property type="entry name" value="Mechanosensitive channel protein MscS (YggB), transmembrane region"/>
    <property type="match status" value="1"/>
</dbReference>
<feature type="transmembrane region" description="Helical" evidence="7">
    <location>
        <begin position="89"/>
        <end position="118"/>
    </location>
</feature>
<dbReference type="InterPro" id="IPR049278">
    <property type="entry name" value="MS_channel_C"/>
</dbReference>
<dbReference type="InterPro" id="IPR049142">
    <property type="entry name" value="MS_channel_1st"/>
</dbReference>
<keyword evidence="4 7" id="KW-0812">Transmembrane</keyword>
<keyword evidence="12" id="KW-1185">Reference proteome</keyword>
<dbReference type="SUPFAM" id="SSF82689">
    <property type="entry name" value="Mechanosensitive channel protein MscS (YggB), C-terminal domain"/>
    <property type="match status" value="1"/>
</dbReference>
<dbReference type="Proteomes" id="UP001442364">
    <property type="component" value="Unassembled WGS sequence"/>
</dbReference>
<dbReference type="InterPro" id="IPR010920">
    <property type="entry name" value="LSM_dom_sf"/>
</dbReference>
<evidence type="ECO:0000256" key="3">
    <source>
        <dbReference type="ARBA" id="ARBA00022475"/>
    </source>
</evidence>
<feature type="transmembrane region" description="Helical" evidence="7">
    <location>
        <begin position="55"/>
        <end position="77"/>
    </location>
</feature>
<keyword evidence="6 7" id="KW-0472">Membrane</keyword>
<feature type="domain" description="Mechanosensitive ion channel transmembrane helices 2/3" evidence="10">
    <location>
        <begin position="63"/>
        <end position="103"/>
    </location>
</feature>
<dbReference type="Pfam" id="PF21088">
    <property type="entry name" value="MS_channel_1st"/>
    <property type="match status" value="1"/>
</dbReference>
<evidence type="ECO:0000259" key="10">
    <source>
        <dbReference type="Pfam" id="PF21088"/>
    </source>
</evidence>
<evidence type="ECO:0000259" key="9">
    <source>
        <dbReference type="Pfam" id="PF21082"/>
    </source>
</evidence>
<dbReference type="Gene3D" id="2.30.30.60">
    <property type="match status" value="1"/>
</dbReference>
<feature type="domain" description="Mechanosensitive ion channel MscS" evidence="8">
    <location>
        <begin position="105"/>
        <end position="169"/>
    </location>
</feature>
<dbReference type="InterPro" id="IPR006685">
    <property type="entry name" value="MscS_channel_2nd"/>
</dbReference>
<dbReference type="Gene3D" id="1.10.287.1260">
    <property type="match status" value="1"/>
</dbReference>
<evidence type="ECO:0000256" key="2">
    <source>
        <dbReference type="ARBA" id="ARBA00008017"/>
    </source>
</evidence>
<dbReference type="InterPro" id="IPR011014">
    <property type="entry name" value="MscS_channel_TM-2"/>
</dbReference>
<evidence type="ECO:0000256" key="1">
    <source>
        <dbReference type="ARBA" id="ARBA00004651"/>
    </source>
</evidence>
<dbReference type="PANTHER" id="PTHR30221:SF1">
    <property type="entry name" value="SMALL-CONDUCTANCE MECHANOSENSITIVE CHANNEL"/>
    <property type="match status" value="1"/>
</dbReference>
<dbReference type="InterPro" id="IPR045275">
    <property type="entry name" value="MscS_archaea/bacteria_type"/>
</dbReference>
<evidence type="ECO:0000256" key="5">
    <source>
        <dbReference type="ARBA" id="ARBA00022989"/>
    </source>
</evidence>
<comment type="subcellular location">
    <subcellularLocation>
        <location evidence="1">Cell membrane</location>
        <topology evidence="1">Multi-pass membrane protein</topology>
    </subcellularLocation>
</comment>
<organism evidence="11 12">
    <name type="scientific">[Lactobacillus] rogosae</name>
    <dbReference type="NCBI Taxonomy" id="706562"/>
    <lineage>
        <taxon>Bacteria</taxon>
        <taxon>Bacillati</taxon>
        <taxon>Bacillota</taxon>
        <taxon>Clostridia</taxon>
        <taxon>Lachnospirales</taxon>
        <taxon>Lachnospiraceae</taxon>
        <taxon>Lachnospira</taxon>
    </lineage>
</organism>
<gene>
    <name evidence="11" type="ORF">WMO14_00315</name>
</gene>
<evidence type="ECO:0000256" key="4">
    <source>
        <dbReference type="ARBA" id="ARBA00022692"/>
    </source>
</evidence>
<sequence length="269" mass="29923">MEQITSIVEQITHWGLTGIWKILFAIIIWFVGKKVIALCMKFLKKVFDKGSLDPGVVNFTMSIIRFALYSVLILMVIDELGIQTTSLVTVFGSAALAIGMSLQGSLSNFAGGVLILIFKPFKVGDYIVVGNLEGTVRTIELLYTKLTTVDNKVVMLPNGALSNSNIVNVGAEDNRRLDIEMSIGYSSDLKLAKNILSDILAADNSILKDKEVKVIVKSLDESCVTLETRAWVKTEDYWDTRFALLEEYKSEFDKNGIEIPFNQMDVHIV</sequence>
<protein>
    <submittedName>
        <fullName evidence="11">Mechanosensitive ion channel domain-containing protein</fullName>
    </submittedName>
</protein>
<dbReference type="SUPFAM" id="SSF50182">
    <property type="entry name" value="Sm-like ribonucleoproteins"/>
    <property type="match status" value="1"/>
</dbReference>
<dbReference type="InterPro" id="IPR023408">
    <property type="entry name" value="MscS_beta-dom_sf"/>
</dbReference>
<dbReference type="PANTHER" id="PTHR30221">
    <property type="entry name" value="SMALL-CONDUCTANCE MECHANOSENSITIVE CHANNEL"/>
    <property type="match status" value="1"/>
</dbReference>
<dbReference type="RefSeq" id="WP_055174375.1">
    <property type="nucleotide sequence ID" value="NZ_DAWCMB010000203.1"/>
</dbReference>
<evidence type="ECO:0000313" key="12">
    <source>
        <dbReference type="Proteomes" id="UP001442364"/>
    </source>
</evidence>
<dbReference type="PROSITE" id="PS01246">
    <property type="entry name" value="UPF0003"/>
    <property type="match status" value="1"/>
</dbReference>
<evidence type="ECO:0000256" key="7">
    <source>
        <dbReference type="SAM" id="Phobius"/>
    </source>
</evidence>